<feature type="region of interest" description="Disordered" evidence="7">
    <location>
        <begin position="354"/>
        <end position="436"/>
    </location>
</feature>
<dbReference type="AlphaFoldDB" id="A0A2H3J9V6"/>
<keyword evidence="4 8" id="KW-1133">Transmembrane helix</keyword>
<dbReference type="SMART" id="SM00568">
    <property type="entry name" value="GRAM"/>
    <property type="match status" value="1"/>
</dbReference>
<dbReference type="Pfam" id="PF16016">
    <property type="entry name" value="VASt"/>
    <property type="match status" value="1"/>
</dbReference>
<comment type="subcellular location">
    <subcellularLocation>
        <location evidence="1">Membrane</location>
        <topology evidence="1">Single-pass membrane protein</topology>
    </subcellularLocation>
</comment>
<dbReference type="PROSITE" id="PS51778">
    <property type="entry name" value="VAST"/>
    <property type="match status" value="1"/>
</dbReference>
<keyword evidence="3 8" id="KW-0812">Transmembrane</keyword>
<evidence type="ECO:0000256" key="2">
    <source>
        <dbReference type="ARBA" id="ARBA00006582"/>
    </source>
</evidence>
<feature type="coiled-coil region" evidence="6">
    <location>
        <begin position="955"/>
        <end position="982"/>
    </location>
</feature>
<dbReference type="GO" id="GO:0032366">
    <property type="term" value="P:intracellular sterol transport"/>
    <property type="evidence" value="ECO:0007669"/>
    <property type="project" value="TreeGrafter"/>
</dbReference>
<evidence type="ECO:0000313" key="11">
    <source>
        <dbReference type="Proteomes" id="UP000218811"/>
    </source>
</evidence>
<feature type="domain" description="VASt" evidence="9">
    <location>
        <begin position="625"/>
        <end position="796"/>
    </location>
</feature>
<evidence type="ECO:0000256" key="3">
    <source>
        <dbReference type="ARBA" id="ARBA00022692"/>
    </source>
</evidence>
<comment type="similarity">
    <text evidence="2">Belongs to the YSP2 family.</text>
</comment>
<feature type="compositionally biased region" description="Basic and acidic residues" evidence="7">
    <location>
        <begin position="192"/>
        <end position="201"/>
    </location>
</feature>
<dbReference type="GO" id="GO:0140268">
    <property type="term" value="C:endoplasmic reticulum-plasma membrane contact site"/>
    <property type="evidence" value="ECO:0007669"/>
    <property type="project" value="TreeGrafter"/>
</dbReference>
<dbReference type="InterPro" id="IPR011993">
    <property type="entry name" value="PH-like_dom_sf"/>
</dbReference>
<dbReference type="Gene3D" id="2.30.29.30">
    <property type="entry name" value="Pleckstrin-homology domain (PH domain)/Phosphotyrosine-binding domain (PTB)"/>
    <property type="match status" value="1"/>
</dbReference>
<dbReference type="OMA" id="CELRDEM"/>
<dbReference type="PANTHER" id="PTHR23319:SF4">
    <property type="entry name" value="GRAM DOMAIN CONTAINING 1B, ISOFORM E"/>
    <property type="match status" value="1"/>
</dbReference>
<evidence type="ECO:0000256" key="5">
    <source>
        <dbReference type="ARBA" id="ARBA00023136"/>
    </source>
</evidence>
<dbReference type="InterPro" id="IPR004182">
    <property type="entry name" value="GRAM"/>
</dbReference>
<dbReference type="CDD" id="cd13220">
    <property type="entry name" value="PH-GRAM_GRAMDC"/>
    <property type="match status" value="1"/>
</dbReference>
<dbReference type="OrthoDB" id="2162691at2759"/>
<accession>A0A2H3J9V6</accession>
<dbReference type="InterPro" id="IPR031968">
    <property type="entry name" value="VASt"/>
</dbReference>
<proteinExistence type="inferred from homology"/>
<dbReference type="GO" id="GO:0005886">
    <property type="term" value="C:plasma membrane"/>
    <property type="evidence" value="ECO:0007669"/>
    <property type="project" value="TreeGrafter"/>
</dbReference>
<evidence type="ECO:0000256" key="4">
    <source>
        <dbReference type="ARBA" id="ARBA00022989"/>
    </source>
</evidence>
<keyword evidence="11" id="KW-1185">Reference proteome</keyword>
<dbReference type="PANTHER" id="PTHR23319">
    <property type="entry name" value="GRAM DOMAIN CONTAINING 1B, ISOFORM E"/>
    <property type="match status" value="1"/>
</dbReference>
<evidence type="ECO:0000256" key="8">
    <source>
        <dbReference type="SAM" id="Phobius"/>
    </source>
</evidence>
<feature type="compositionally biased region" description="Polar residues" evidence="7">
    <location>
        <begin position="53"/>
        <end position="68"/>
    </location>
</feature>
<organism evidence="10 11">
    <name type="scientific">Wolfiporia cocos (strain MD-104)</name>
    <name type="common">Brown rot fungus</name>
    <dbReference type="NCBI Taxonomy" id="742152"/>
    <lineage>
        <taxon>Eukaryota</taxon>
        <taxon>Fungi</taxon>
        <taxon>Dikarya</taxon>
        <taxon>Basidiomycota</taxon>
        <taxon>Agaricomycotina</taxon>
        <taxon>Agaricomycetes</taxon>
        <taxon>Polyporales</taxon>
        <taxon>Phaeolaceae</taxon>
        <taxon>Wolfiporia</taxon>
    </lineage>
</organism>
<feature type="region of interest" description="Disordered" evidence="7">
    <location>
        <begin position="1"/>
        <end position="336"/>
    </location>
</feature>
<dbReference type="GO" id="GO:0005789">
    <property type="term" value="C:endoplasmic reticulum membrane"/>
    <property type="evidence" value="ECO:0007669"/>
    <property type="project" value="TreeGrafter"/>
</dbReference>
<feature type="compositionally biased region" description="Polar residues" evidence="7">
    <location>
        <begin position="283"/>
        <end position="296"/>
    </location>
</feature>
<reference evidence="10 11" key="1">
    <citation type="journal article" date="2012" name="Science">
        <title>The Paleozoic origin of enzymatic lignin decomposition reconstructed from 31 fungal genomes.</title>
        <authorList>
            <person name="Floudas D."/>
            <person name="Binder M."/>
            <person name="Riley R."/>
            <person name="Barry K."/>
            <person name="Blanchette R.A."/>
            <person name="Henrissat B."/>
            <person name="Martinez A.T."/>
            <person name="Otillar R."/>
            <person name="Spatafora J.W."/>
            <person name="Yadav J.S."/>
            <person name="Aerts A."/>
            <person name="Benoit I."/>
            <person name="Boyd A."/>
            <person name="Carlson A."/>
            <person name="Copeland A."/>
            <person name="Coutinho P.M."/>
            <person name="de Vries R.P."/>
            <person name="Ferreira P."/>
            <person name="Findley K."/>
            <person name="Foster B."/>
            <person name="Gaskell J."/>
            <person name="Glotzer D."/>
            <person name="Gorecki P."/>
            <person name="Heitman J."/>
            <person name="Hesse C."/>
            <person name="Hori C."/>
            <person name="Igarashi K."/>
            <person name="Jurgens J.A."/>
            <person name="Kallen N."/>
            <person name="Kersten P."/>
            <person name="Kohler A."/>
            <person name="Kuees U."/>
            <person name="Kumar T.K.A."/>
            <person name="Kuo A."/>
            <person name="LaButti K."/>
            <person name="Larrondo L.F."/>
            <person name="Lindquist E."/>
            <person name="Ling A."/>
            <person name="Lombard V."/>
            <person name="Lucas S."/>
            <person name="Lundell T."/>
            <person name="Martin R."/>
            <person name="McLaughlin D.J."/>
            <person name="Morgenstern I."/>
            <person name="Morin E."/>
            <person name="Murat C."/>
            <person name="Nagy L.G."/>
            <person name="Nolan M."/>
            <person name="Ohm R.A."/>
            <person name="Patyshakuliyeva A."/>
            <person name="Rokas A."/>
            <person name="Ruiz-Duenas F.J."/>
            <person name="Sabat G."/>
            <person name="Salamov A."/>
            <person name="Samejima M."/>
            <person name="Schmutz J."/>
            <person name="Slot J.C."/>
            <person name="St John F."/>
            <person name="Stenlid J."/>
            <person name="Sun H."/>
            <person name="Sun S."/>
            <person name="Syed K."/>
            <person name="Tsang A."/>
            <person name="Wiebenga A."/>
            <person name="Young D."/>
            <person name="Pisabarro A."/>
            <person name="Eastwood D.C."/>
            <person name="Martin F."/>
            <person name="Cullen D."/>
            <person name="Grigoriev I.V."/>
            <person name="Hibbett D.S."/>
        </authorList>
    </citation>
    <scope>NUCLEOTIDE SEQUENCE [LARGE SCALE GENOMIC DNA]</scope>
    <source>
        <strain evidence="10 11">MD-104</strain>
    </source>
</reference>
<feature type="transmembrane region" description="Helical" evidence="8">
    <location>
        <begin position="885"/>
        <end position="904"/>
    </location>
</feature>
<dbReference type="InterPro" id="IPR051482">
    <property type="entry name" value="Cholesterol_transport"/>
</dbReference>
<sequence length="987" mass="106465">MAPNFLSKFVKNTAAPNLQGSRPPSPSNASQNPPTITIDPGNPNSPRPRRHTTVGTGSPSFDGSTESFPNVMVVPPSPRSTNYGSDVTDEDPTPKSAKLPSTFREGSAKRVPSLSNLNTPSPGASGDEESLSTPTPETSRIAFAEQGGANRPLSQSRSAGNLRGKAQGGAAHLANPNHTRAATEMRNVSHQKSQESLDKAASKKTSKNKLRSGSVAGEKSQSRHDRASSVPSIPVHNGTVTEDGVLTASPTSASPPALAGSPSKFSSTLPAIGSTLLVPDNSDAGSTYSVNSNATSSKKRRPFGRKSGNNGGNNAPSVASPAASTASLSPSRRKNTANAVFSSALAASGMAMANPGASLSAGQDLPPTPGTSSSVSSYRRRRSSDFSGGGRSRKPSFGYPTSDLSDRESYHSGQYPLSGDNSGLDDDDDDDDLDLDPDDIPVTGFAVASNRRNQDFHELFPSVPEGDYLIDDYGCALQREILIQGRIYVSENHICFHANIFGWITDLCIPMYEVTALDKRMTAFVIPNAIQVTTISTKYTFASFLSRDTTFDVMFNVWRLARPDASSMGSRMQSARASLDNPGDSDGLSAGIGLASASSVGSKPAEKGQVKNKVTQCACGKAGKHFSDLAMESVLPGAPEKIYNLMFTSGFIKDFMTHDQKLIDLQISDWLPIAEDSKLLYRQMSYTKPLAGNFGPKQTRCEIRDETVHCDFDDYVVMLTTTRTPEVPSGGVFTVKTRTCLTWASSVSTKVVVTSEVEWTGRSFIKGIIEKSCIDGQKQYHGDLERCMRAYIHDHQSEFIPEGMDASVVEETESTALEASPKENDEVTEKEVQDGSKPLEFQTGYRGLQWAYDTFEGALKVTKQSLDGLFELVKEVLDQSSSTTILYFIIAFLVISNIWTLIMVGRREEVGRRKEMKRTQEREDWVQGLVTGFWDELIANRAAAGVGLSLAARPIGDWRDEAAELNAALDQVEQRVQRIRGSLAELD</sequence>
<dbReference type="STRING" id="742152.A0A2H3J9V6"/>
<dbReference type="GO" id="GO:0005739">
    <property type="term" value="C:mitochondrion"/>
    <property type="evidence" value="ECO:0007669"/>
    <property type="project" value="TreeGrafter"/>
</dbReference>
<dbReference type="EMBL" id="KB467831">
    <property type="protein sequence ID" value="PCH34448.1"/>
    <property type="molecule type" value="Genomic_DNA"/>
</dbReference>
<evidence type="ECO:0000259" key="9">
    <source>
        <dbReference type="PROSITE" id="PS51778"/>
    </source>
</evidence>
<evidence type="ECO:0000256" key="6">
    <source>
        <dbReference type="SAM" id="Coils"/>
    </source>
</evidence>
<feature type="compositionally biased region" description="Acidic residues" evidence="7">
    <location>
        <begin position="423"/>
        <end position="436"/>
    </location>
</feature>
<evidence type="ECO:0000256" key="7">
    <source>
        <dbReference type="SAM" id="MobiDB-lite"/>
    </source>
</evidence>
<dbReference type="GO" id="GO:0032541">
    <property type="term" value="C:cortical endoplasmic reticulum"/>
    <property type="evidence" value="ECO:0007669"/>
    <property type="project" value="TreeGrafter"/>
</dbReference>
<feature type="compositionally biased region" description="Polar residues" evidence="7">
    <location>
        <begin position="176"/>
        <end position="191"/>
    </location>
</feature>
<keyword evidence="6" id="KW-0175">Coiled coil</keyword>
<protein>
    <recommendedName>
        <fullName evidence="9">VASt domain-containing protein</fullName>
    </recommendedName>
</protein>
<dbReference type="GO" id="GO:0120015">
    <property type="term" value="F:sterol transfer activity"/>
    <property type="evidence" value="ECO:0007669"/>
    <property type="project" value="TreeGrafter"/>
</dbReference>
<evidence type="ECO:0000313" key="10">
    <source>
        <dbReference type="EMBL" id="PCH34448.1"/>
    </source>
</evidence>
<name>A0A2H3J9V6_WOLCO</name>
<gene>
    <name evidence="10" type="ORF">WOLCODRAFT_135716</name>
</gene>
<feature type="compositionally biased region" description="Low complexity" evidence="7">
    <location>
        <begin position="246"/>
        <end position="263"/>
    </location>
</feature>
<dbReference type="GO" id="GO:0032934">
    <property type="term" value="F:sterol binding"/>
    <property type="evidence" value="ECO:0007669"/>
    <property type="project" value="TreeGrafter"/>
</dbReference>
<feature type="compositionally biased region" description="Polar residues" evidence="7">
    <location>
        <begin position="113"/>
        <end position="122"/>
    </location>
</feature>
<dbReference type="Pfam" id="PF02893">
    <property type="entry name" value="GRAM"/>
    <property type="match status" value="1"/>
</dbReference>
<dbReference type="Proteomes" id="UP000218811">
    <property type="component" value="Unassembled WGS sequence"/>
</dbReference>
<feature type="compositionally biased region" description="Low complexity" evidence="7">
    <location>
        <begin position="315"/>
        <end position="330"/>
    </location>
</feature>
<evidence type="ECO:0000256" key="1">
    <source>
        <dbReference type="ARBA" id="ARBA00004167"/>
    </source>
</evidence>
<keyword evidence="5 8" id="KW-0472">Membrane</keyword>